<sequence length="111" mass="12694">MNIIGLSNGVNTWWLLFGRLNMKCFIYGVKQPAQLCTHKTDHSGLNCRHLIAAARTRNPGQSVTRLLHTLTHEYLTQRKTVIFLKSSHRFGHIGIESCSIFADLKCSYLHR</sequence>
<proteinExistence type="predicted"/>
<evidence type="ECO:0000313" key="1">
    <source>
        <dbReference type="EMBL" id="GIX81362.1"/>
    </source>
</evidence>
<reference evidence="1 2" key="1">
    <citation type="submission" date="2021-06" db="EMBL/GenBank/DDBJ databases">
        <title>Caerostris extrusa draft genome.</title>
        <authorList>
            <person name="Kono N."/>
            <person name="Arakawa K."/>
        </authorList>
    </citation>
    <scope>NUCLEOTIDE SEQUENCE [LARGE SCALE GENOMIC DNA]</scope>
</reference>
<dbReference type="Proteomes" id="UP001054945">
    <property type="component" value="Unassembled WGS sequence"/>
</dbReference>
<accession>A0AAV4N9H8</accession>
<dbReference type="AlphaFoldDB" id="A0AAV4N9H8"/>
<dbReference type="EMBL" id="BPLR01003120">
    <property type="protein sequence ID" value="GIX81362.1"/>
    <property type="molecule type" value="Genomic_DNA"/>
</dbReference>
<keyword evidence="2" id="KW-1185">Reference proteome</keyword>
<gene>
    <name evidence="1" type="ORF">CEXT_380951</name>
</gene>
<name>A0AAV4N9H8_CAEEX</name>
<evidence type="ECO:0008006" key="3">
    <source>
        <dbReference type="Google" id="ProtNLM"/>
    </source>
</evidence>
<comment type="caution">
    <text evidence="1">The sequence shown here is derived from an EMBL/GenBank/DDBJ whole genome shotgun (WGS) entry which is preliminary data.</text>
</comment>
<evidence type="ECO:0000313" key="2">
    <source>
        <dbReference type="Proteomes" id="UP001054945"/>
    </source>
</evidence>
<protein>
    <recommendedName>
        <fullName evidence="3">SWIM-type domain-containing protein</fullName>
    </recommendedName>
</protein>
<organism evidence="1 2">
    <name type="scientific">Caerostris extrusa</name>
    <name type="common">Bark spider</name>
    <name type="synonym">Caerostris bankana</name>
    <dbReference type="NCBI Taxonomy" id="172846"/>
    <lineage>
        <taxon>Eukaryota</taxon>
        <taxon>Metazoa</taxon>
        <taxon>Ecdysozoa</taxon>
        <taxon>Arthropoda</taxon>
        <taxon>Chelicerata</taxon>
        <taxon>Arachnida</taxon>
        <taxon>Araneae</taxon>
        <taxon>Araneomorphae</taxon>
        <taxon>Entelegynae</taxon>
        <taxon>Araneoidea</taxon>
        <taxon>Araneidae</taxon>
        <taxon>Caerostris</taxon>
    </lineage>
</organism>